<evidence type="ECO:0000313" key="2">
    <source>
        <dbReference type="EMBL" id="CAF9903766.1"/>
    </source>
</evidence>
<sequence>MAASKVDIGDPRGKVVSRFKVFWNDPFPKRVIVLQFPNRSQDKPYNARNYLKPTRMRYKPNSKFVEIDVPLDTQLPSYFNEDQALRFGQNLAKNSLIQNNGSFGLAGGFGIGGVSGRSQKSETAAGSEQVPRPTEVEDEVLRQLTLSGKVQEFKEGDFIYAMATFKGDELHLTRVHSVCSLSPHNIHLDAATDNERSSHMRGIESGASAPDARVLNVAMRSINAESGTPEDVGATLRDLQEDVWEHLEWIDEDDDKAYFAFQDHLFYNETGSVERLASAMSPSSYLGAISTPKLDDKVVGQTNARRPGVRFADVWNESTDEEDSTVEVMQG</sequence>
<dbReference type="PANTHER" id="PTHR12069:SF0">
    <property type="entry name" value="DNA-DIRECTED RNA POLYMERASE III SUBUNIT RPC5"/>
    <property type="match status" value="1"/>
</dbReference>
<dbReference type="OrthoDB" id="340681at2759"/>
<dbReference type="PANTHER" id="PTHR12069">
    <property type="entry name" value="DNA-DIRECTED RNA POLYMERASES III 80 KDA POLYPEPTIDE RNA POLYMERASE III SUBUNIT 5"/>
    <property type="match status" value="1"/>
</dbReference>
<dbReference type="AlphaFoldDB" id="A0A8H3EBF1"/>
<dbReference type="Proteomes" id="UP000664169">
    <property type="component" value="Unassembled WGS sequence"/>
</dbReference>
<dbReference type="EMBL" id="CAJPDQ010000001">
    <property type="protein sequence ID" value="CAF9903766.1"/>
    <property type="molecule type" value="Genomic_DNA"/>
</dbReference>
<comment type="caution">
    <text evidence="2">The sequence shown here is derived from an EMBL/GenBank/DDBJ whole genome shotgun (WGS) entry which is preliminary data.</text>
</comment>
<dbReference type="GO" id="GO:0042797">
    <property type="term" value="P:tRNA transcription by RNA polymerase III"/>
    <property type="evidence" value="ECO:0007669"/>
    <property type="project" value="TreeGrafter"/>
</dbReference>
<reference evidence="2" key="1">
    <citation type="submission" date="2021-03" db="EMBL/GenBank/DDBJ databases">
        <authorList>
            <person name="Tagirdzhanova G."/>
        </authorList>
    </citation>
    <scope>NUCLEOTIDE SEQUENCE</scope>
</reference>
<protein>
    <submittedName>
        <fullName evidence="2">Uncharacterized protein</fullName>
    </submittedName>
</protein>
<name>A0A8H3EBF1_9LECA</name>
<dbReference type="InterPro" id="IPR006886">
    <property type="entry name" value="RNA_pol_III_Rpc5"/>
</dbReference>
<evidence type="ECO:0000313" key="3">
    <source>
        <dbReference type="Proteomes" id="UP000664169"/>
    </source>
</evidence>
<feature type="compositionally biased region" description="Polar residues" evidence="1">
    <location>
        <begin position="117"/>
        <end position="126"/>
    </location>
</feature>
<accession>A0A8H3EBF1</accession>
<evidence type="ECO:0000256" key="1">
    <source>
        <dbReference type="SAM" id="MobiDB-lite"/>
    </source>
</evidence>
<dbReference type="GO" id="GO:0005666">
    <property type="term" value="C:RNA polymerase III complex"/>
    <property type="evidence" value="ECO:0007669"/>
    <property type="project" value="TreeGrafter"/>
</dbReference>
<feature type="region of interest" description="Disordered" evidence="1">
    <location>
        <begin position="116"/>
        <end position="136"/>
    </location>
</feature>
<organism evidence="2 3">
    <name type="scientific">Gomphillus americanus</name>
    <dbReference type="NCBI Taxonomy" id="1940652"/>
    <lineage>
        <taxon>Eukaryota</taxon>
        <taxon>Fungi</taxon>
        <taxon>Dikarya</taxon>
        <taxon>Ascomycota</taxon>
        <taxon>Pezizomycotina</taxon>
        <taxon>Lecanoromycetes</taxon>
        <taxon>OSLEUM clade</taxon>
        <taxon>Ostropomycetidae</taxon>
        <taxon>Ostropales</taxon>
        <taxon>Graphidaceae</taxon>
        <taxon>Gomphilloideae</taxon>
        <taxon>Gomphillus</taxon>
    </lineage>
</organism>
<proteinExistence type="predicted"/>
<dbReference type="Pfam" id="PF04801">
    <property type="entry name" value="RPC5"/>
    <property type="match status" value="1"/>
</dbReference>
<gene>
    <name evidence="2" type="ORF">GOMPHAMPRED_000536</name>
</gene>
<keyword evidence="3" id="KW-1185">Reference proteome</keyword>